<evidence type="ECO:0000313" key="2">
    <source>
        <dbReference type="EMBL" id="OIQ92123.1"/>
    </source>
</evidence>
<comment type="caution">
    <text evidence="2">The sequence shown here is derived from an EMBL/GenBank/DDBJ whole genome shotgun (WGS) entry which is preliminary data.</text>
</comment>
<dbReference type="Pfam" id="PF09524">
    <property type="entry name" value="Phg_2220_C"/>
    <property type="match status" value="1"/>
</dbReference>
<dbReference type="AlphaFoldDB" id="A0A1J5RRK4"/>
<dbReference type="EMBL" id="MLJW01000240">
    <property type="protein sequence ID" value="OIQ92123.1"/>
    <property type="molecule type" value="Genomic_DNA"/>
</dbReference>
<sequence>MARFRKIDPRIWNDAKFRALSDHGKLAFLMLLTHPSMTSLGAMRGTIGGLAEELGWSAEAFREAFQEGFSKGMVEHDQKACLIAVPNFVKYNAPESPNVVRAWLGALDLLPECDLKTRVVARAKGFAEGMGKGFQEAFAEAFGKAMPNKEPEPEPIKEMSGRPDAAAELLDYLNTQAGRNFRTVKATLKPIRDRLATASPEQIRAVIDDRVKAWKDDPKMAEYLRPATLFSASKFESYLGNLGAADTNGAQAPWAGGI</sequence>
<dbReference type="InterPro" id="IPR011741">
    <property type="entry name" value="Phg_2220_C"/>
</dbReference>
<reference evidence="2" key="1">
    <citation type="submission" date="2016-10" db="EMBL/GenBank/DDBJ databases">
        <title>Sequence of Gallionella enrichment culture.</title>
        <authorList>
            <person name="Poehlein A."/>
            <person name="Muehling M."/>
            <person name="Daniel R."/>
        </authorList>
    </citation>
    <scope>NUCLEOTIDE SEQUENCE</scope>
</reference>
<protein>
    <recommendedName>
        <fullName evidence="1">Phage conserved hypothetical protein C-terminal domain-containing protein</fullName>
    </recommendedName>
</protein>
<proteinExistence type="predicted"/>
<accession>A0A1J5RRK4</accession>
<gene>
    <name evidence="2" type="ORF">GALL_259600</name>
</gene>
<evidence type="ECO:0000259" key="1">
    <source>
        <dbReference type="Pfam" id="PF09524"/>
    </source>
</evidence>
<feature type="domain" description="Phage conserved hypothetical protein C-terminal" evidence="1">
    <location>
        <begin position="170"/>
        <end position="239"/>
    </location>
</feature>
<name>A0A1J5RRK4_9ZZZZ</name>
<organism evidence="2">
    <name type="scientific">mine drainage metagenome</name>
    <dbReference type="NCBI Taxonomy" id="410659"/>
    <lineage>
        <taxon>unclassified sequences</taxon>
        <taxon>metagenomes</taxon>
        <taxon>ecological metagenomes</taxon>
    </lineage>
</organism>